<sequence>MSASMIEPVYRAPVSFGLRYTTTPAPWVAVASCSHTPRLAFLVFVSVSGSPRSAKREAAEVQSASAAESYTALCWRRPRRV</sequence>
<dbReference type="AlphaFoldDB" id="A0A8J5W4J0"/>
<organism evidence="1 2">
    <name type="scientific">Zizania palustris</name>
    <name type="common">Northern wild rice</name>
    <dbReference type="NCBI Taxonomy" id="103762"/>
    <lineage>
        <taxon>Eukaryota</taxon>
        <taxon>Viridiplantae</taxon>
        <taxon>Streptophyta</taxon>
        <taxon>Embryophyta</taxon>
        <taxon>Tracheophyta</taxon>
        <taxon>Spermatophyta</taxon>
        <taxon>Magnoliopsida</taxon>
        <taxon>Liliopsida</taxon>
        <taxon>Poales</taxon>
        <taxon>Poaceae</taxon>
        <taxon>BOP clade</taxon>
        <taxon>Oryzoideae</taxon>
        <taxon>Oryzeae</taxon>
        <taxon>Zizaniinae</taxon>
        <taxon>Zizania</taxon>
    </lineage>
</organism>
<reference evidence="1" key="1">
    <citation type="journal article" date="2021" name="bioRxiv">
        <title>Whole Genome Assembly and Annotation of Northern Wild Rice, Zizania palustris L., Supports a Whole Genome Duplication in the Zizania Genus.</title>
        <authorList>
            <person name="Haas M."/>
            <person name="Kono T."/>
            <person name="Macchietto M."/>
            <person name="Millas R."/>
            <person name="McGilp L."/>
            <person name="Shao M."/>
            <person name="Duquette J."/>
            <person name="Hirsch C.N."/>
            <person name="Kimball J."/>
        </authorList>
    </citation>
    <scope>NUCLEOTIDE SEQUENCE</scope>
    <source>
        <tissue evidence="1">Fresh leaf tissue</tissue>
    </source>
</reference>
<keyword evidence="2" id="KW-1185">Reference proteome</keyword>
<name>A0A8J5W4J0_ZIZPA</name>
<evidence type="ECO:0000313" key="1">
    <source>
        <dbReference type="EMBL" id="KAG8078693.1"/>
    </source>
</evidence>
<dbReference type="EMBL" id="JAAALK010000282">
    <property type="protein sequence ID" value="KAG8078693.1"/>
    <property type="molecule type" value="Genomic_DNA"/>
</dbReference>
<gene>
    <name evidence="1" type="ORF">GUJ93_ZPchr0007g6037</name>
</gene>
<reference evidence="1" key="2">
    <citation type="submission" date="2021-02" db="EMBL/GenBank/DDBJ databases">
        <authorList>
            <person name="Kimball J.A."/>
            <person name="Haas M.W."/>
            <person name="Macchietto M."/>
            <person name="Kono T."/>
            <person name="Duquette J."/>
            <person name="Shao M."/>
        </authorList>
    </citation>
    <scope>NUCLEOTIDE SEQUENCE</scope>
    <source>
        <tissue evidence="1">Fresh leaf tissue</tissue>
    </source>
</reference>
<dbReference type="Proteomes" id="UP000729402">
    <property type="component" value="Unassembled WGS sequence"/>
</dbReference>
<evidence type="ECO:0000313" key="2">
    <source>
        <dbReference type="Proteomes" id="UP000729402"/>
    </source>
</evidence>
<protein>
    <submittedName>
        <fullName evidence="1">Uncharacterized protein</fullName>
    </submittedName>
</protein>
<comment type="caution">
    <text evidence="1">The sequence shown here is derived from an EMBL/GenBank/DDBJ whole genome shotgun (WGS) entry which is preliminary data.</text>
</comment>
<accession>A0A8J5W4J0</accession>
<proteinExistence type="predicted"/>